<sequence>MEVGDSATAYQQHPQFDEKRLSNDLTDAEPIEPVNAFKYGVIISVPLIYINANEATSVDKITSNLRAIKYDALVDLMKIAKNIPTSDKYGQITICDQLASRLSKQQNGEYNQFIDFLKWGGQMAKNLDVDATYVDIASIGVSFDVIRNYVVDDQTGVLKAAEPTIMNGYQLYSQIPNDELIRSIRSATNDTDFNRMQYYLAHFEKQLTFKPGYVLNQTPKFINMAFFFMCLYSESIPILGYSSNDLKGNILSHIVDVVIRSRVMQAWQRDTHTKVLLNDLYKNYDNRNHIIKLAQLTCARDRAQFFLNLVKNKGELANILDQNFYNRYESLLESFKLEIDGNTYYLLGASFICELGKILPSNILNVQKMCQEIELE</sequence>
<evidence type="ECO:0000313" key="4">
    <source>
        <dbReference type="EMBL" id="UBO76528.1"/>
    </source>
</evidence>
<dbReference type="OrthoDB" id="9454at10239"/>
<dbReference type="EMBL" id="MN623374">
    <property type="protein sequence ID" value="QHG11351.1"/>
    <property type="molecule type" value="Genomic_DNA"/>
</dbReference>
<evidence type="ECO:0000313" key="3">
    <source>
        <dbReference type="EMBL" id="QKE59581.1"/>
    </source>
</evidence>
<accession>A0A6B9QQL3</accession>
<accession>B7SVE0</accession>
<reference evidence="3" key="3">
    <citation type="submission" date="2020-03" db="EMBL/GenBank/DDBJ databases">
        <title>Whole genome sequence of Oryctes rhinoceros Nudivirus isolated in Riau Province, Indonesia.</title>
        <authorList>
            <person name="Kurnia Y.W."/>
            <person name="Tanjung Z.A."/>
            <person name="Utomo C."/>
            <person name="Naim M."/>
            <person name="Situmorang E.C."/>
            <person name="Liwang T."/>
        </authorList>
    </citation>
    <scope>NUCLEOTIDE SEQUENCE</scope>
    <source>
        <strain evidence="3">LiboV</strain>
    </source>
</reference>
<dbReference type="KEGG" id="vg:7047299"/>
<dbReference type="EMBL" id="MZ727584">
    <property type="protein sequence ID" value="UBO76528.1"/>
    <property type="molecule type" value="Genomic_DNA"/>
</dbReference>
<reference evidence="4" key="4">
    <citation type="submission" date="2021-08" db="EMBL/GenBank/DDBJ databases">
        <title>Whole genome sequence of Oryctes rhinoceros Nudivirus detected in Riau Province, Indonesia.</title>
        <authorList>
            <person name="Kurnia Y.W."/>
            <person name="Tanjung Z.A."/>
            <person name="Utomo C."/>
            <person name="Naim M."/>
            <person name="Situmorang E.C."/>
            <person name="Liwang T."/>
        </authorList>
    </citation>
    <scope>NUCLEOTIDE SEQUENCE</scope>
    <source>
        <strain evidence="4">LiboV</strain>
    </source>
</reference>
<name>A0A6B9QQL3_9VIRU</name>
<organism evidence="2">
    <name type="scientific">Oryctes rhinoceros nudivirus</name>
    <dbReference type="NCBI Taxonomy" id="92521"/>
    <lineage>
        <taxon>Viruses</taxon>
        <taxon>Viruses incertae sedis</taxon>
        <taxon>Naldaviricetes</taxon>
        <taxon>Lefavirales</taxon>
        <taxon>Nudiviridae</taxon>
        <taxon>Alphanudivirus</taxon>
        <taxon>Alphanudivirus oryrhinocerotis</taxon>
    </lineage>
</organism>
<gene>
    <name evidence="2" type="ORF">SI_OrNV_gp119</name>
</gene>
<dbReference type="RefSeq" id="YP_002321430.1">
    <property type="nucleotide sequence ID" value="NC_011588.1"/>
</dbReference>
<keyword evidence="5" id="KW-1185">Reference proteome</keyword>
<protein>
    <submittedName>
        <fullName evidence="2">GrBNV_gp36-like protein</fullName>
    </submittedName>
</protein>
<evidence type="ECO:0000313" key="1">
    <source>
        <dbReference type="EMBL" id="ACH96249.1"/>
    </source>
</evidence>
<dbReference type="EMBL" id="EU747721">
    <property type="protein sequence ID" value="ACH96249.1"/>
    <property type="molecule type" value="Genomic_DNA"/>
</dbReference>
<evidence type="ECO:0000313" key="5">
    <source>
        <dbReference type="Proteomes" id="UP000011785"/>
    </source>
</evidence>
<reference evidence="1 5" key="1">
    <citation type="journal article" date="2008" name="J. Virol. Methods">
        <title>Sequencing of the large dsDNA genome of Oryctes rhinoceros nudivirus using multiple displacement amplification of nanogram amounts of virus DNA.</title>
        <authorList>
            <person name="Wang Y."/>
            <person name="Kleespies R.G."/>
            <person name="Ramle M.B."/>
            <person name="Jehle J.A."/>
        </authorList>
    </citation>
    <scope>NUCLEOTIDE SEQUENCE [LARGE SCALE GENOMIC DNA]</scope>
    <source>
        <strain evidence="5">Isolate Oryctes rhinoceros/Malaysia/Ma07/2007</strain>
        <strain evidence="1">Ma07</strain>
    </source>
</reference>
<dbReference type="Proteomes" id="UP000011785">
    <property type="component" value="Segment"/>
</dbReference>
<proteinExistence type="predicted"/>
<reference evidence="2" key="2">
    <citation type="journal article" date="2020" name="J. ISSAAS">
        <title>Complete genome sequence of Oryctes rhinoceros Nudivirus isolated from Coconut Rhinoceros Beetle in the Solomon Islands.</title>
        <authorList>
            <person name="Etebari K."/>
            <person name="Filipovic I."/>
            <person name="Rasic G."/>
            <person name="Devine G.J."/>
            <person name="Tsatsia H."/>
            <person name="Furlong M.J."/>
        </authorList>
    </citation>
    <scope>NUCLEOTIDE SEQUENCE</scope>
    <source>
        <strain evidence="2">Solomon Islands</strain>
    </source>
</reference>
<evidence type="ECO:0000313" key="2">
    <source>
        <dbReference type="EMBL" id="QHG11351.1"/>
    </source>
</evidence>
<dbReference type="EMBL" id="MT150137">
    <property type="protein sequence ID" value="QKE59581.1"/>
    <property type="molecule type" value="Genomic_DNA"/>
</dbReference>